<organism evidence="6 7">
    <name type="scientific">Jaapia argillacea MUCL 33604</name>
    <dbReference type="NCBI Taxonomy" id="933084"/>
    <lineage>
        <taxon>Eukaryota</taxon>
        <taxon>Fungi</taxon>
        <taxon>Dikarya</taxon>
        <taxon>Basidiomycota</taxon>
        <taxon>Agaricomycotina</taxon>
        <taxon>Agaricomycetes</taxon>
        <taxon>Agaricomycetidae</taxon>
        <taxon>Jaapiales</taxon>
        <taxon>Jaapiaceae</taxon>
        <taxon>Jaapia</taxon>
    </lineage>
</organism>
<reference evidence="7" key="1">
    <citation type="journal article" date="2014" name="Proc. Natl. Acad. Sci. U.S.A.">
        <title>Extensive sampling of basidiomycete genomes demonstrates inadequacy of the white-rot/brown-rot paradigm for wood decay fungi.</title>
        <authorList>
            <person name="Riley R."/>
            <person name="Salamov A.A."/>
            <person name="Brown D.W."/>
            <person name="Nagy L.G."/>
            <person name="Floudas D."/>
            <person name="Held B.W."/>
            <person name="Levasseur A."/>
            <person name="Lombard V."/>
            <person name="Morin E."/>
            <person name="Otillar R."/>
            <person name="Lindquist E.A."/>
            <person name="Sun H."/>
            <person name="LaButti K.M."/>
            <person name="Schmutz J."/>
            <person name="Jabbour D."/>
            <person name="Luo H."/>
            <person name="Baker S.E."/>
            <person name="Pisabarro A.G."/>
            <person name="Walton J.D."/>
            <person name="Blanchette R.A."/>
            <person name="Henrissat B."/>
            <person name="Martin F."/>
            <person name="Cullen D."/>
            <person name="Hibbett D.S."/>
            <person name="Grigoriev I.V."/>
        </authorList>
    </citation>
    <scope>NUCLEOTIDE SEQUENCE [LARGE SCALE GENOMIC DNA]</scope>
    <source>
        <strain evidence="7">MUCL 33604</strain>
    </source>
</reference>
<dbReference type="PANTHER" id="PTHR13102">
    <property type="entry name" value="NUCLEOLAR PROTEIN 9"/>
    <property type="match status" value="1"/>
</dbReference>
<feature type="region of interest" description="Disordered" evidence="5">
    <location>
        <begin position="689"/>
        <end position="745"/>
    </location>
</feature>
<accession>A0A067QFQ2</accession>
<dbReference type="InterPro" id="IPR011989">
    <property type="entry name" value="ARM-like"/>
</dbReference>
<dbReference type="GO" id="GO:0000480">
    <property type="term" value="P:endonucleolytic cleavage in 5'-ETS of tricistronic rRNA transcript (SSU-rRNA, 5.8S rRNA, LSU-rRNA)"/>
    <property type="evidence" value="ECO:0007669"/>
    <property type="project" value="TreeGrafter"/>
</dbReference>
<feature type="region of interest" description="Disordered" evidence="5">
    <location>
        <begin position="85"/>
        <end position="104"/>
    </location>
</feature>
<dbReference type="InterPro" id="IPR001313">
    <property type="entry name" value="Pumilio_RNA-bd_rpt"/>
</dbReference>
<dbReference type="OrthoDB" id="392571at2759"/>
<dbReference type="STRING" id="933084.A0A067QFQ2"/>
<protein>
    <recommendedName>
        <fullName evidence="1">Nucleolar protein 9</fullName>
    </recommendedName>
    <alternativeName>
        <fullName evidence="3 4">Pumilio domain-containing protein NOP9</fullName>
    </alternativeName>
</protein>
<feature type="region of interest" description="Disordered" evidence="5">
    <location>
        <begin position="268"/>
        <end position="289"/>
    </location>
</feature>
<feature type="compositionally biased region" description="Basic and acidic residues" evidence="5">
    <location>
        <begin position="517"/>
        <end position="533"/>
    </location>
</feature>
<dbReference type="EMBL" id="KL197709">
    <property type="protein sequence ID" value="KDQ64985.1"/>
    <property type="molecule type" value="Genomic_DNA"/>
</dbReference>
<evidence type="ECO:0000256" key="4">
    <source>
        <dbReference type="ARBA" id="ARBA00031929"/>
    </source>
</evidence>
<proteinExistence type="predicted"/>
<dbReference type="HOGENOM" id="CLU_008720_0_0_1"/>
<feature type="region of interest" description="Disordered" evidence="5">
    <location>
        <begin position="1"/>
        <end position="56"/>
    </location>
</feature>
<gene>
    <name evidence="6" type="ORF">JAAARDRAFT_28650</name>
</gene>
<evidence type="ECO:0000313" key="7">
    <source>
        <dbReference type="Proteomes" id="UP000027265"/>
    </source>
</evidence>
<dbReference type="Pfam" id="PF22493">
    <property type="entry name" value="PUF_NOP9"/>
    <property type="match status" value="1"/>
</dbReference>
<evidence type="ECO:0000256" key="2">
    <source>
        <dbReference type="ARBA" id="ARBA00022737"/>
    </source>
</evidence>
<evidence type="ECO:0000256" key="1">
    <source>
        <dbReference type="ARBA" id="ARBA00016427"/>
    </source>
</evidence>
<feature type="compositionally biased region" description="Basic and acidic residues" evidence="5">
    <location>
        <begin position="15"/>
        <end position="27"/>
    </location>
</feature>
<dbReference type="SMART" id="SM00025">
    <property type="entry name" value="Pumilio"/>
    <property type="match status" value="6"/>
</dbReference>
<dbReference type="GO" id="GO:0000447">
    <property type="term" value="P:endonucleolytic cleavage in ITS1 to separate SSU-rRNA from 5.8S rRNA and LSU-rRNA from tricistronic rRNA transcript (SSU-rRNA, 5.8S rRNA, LSU-rRNA)"/>
    <property type="evidence" value="ECO:0007669"/>
    <property type="project" value="TreeGrafter"/>
</dbReference>
<keyword evidence="2" id="KW-0677">Repeat</keyword>
<feature type="compositionally biased region" description="Polar residues" evidence="5">
    <location>
        <begin position="689"/>
        <end position="700"/>
    </location>
</feature>
<dbReference type="GO" id="GO:0030686">
    <property type="term" value="C:90S preribosome"/>
    <property type="evidence" value="ECO:0007669"/>
    <property type="project" value="TreeGrafter"/>
</dbReference>
<dbReference type="SUPFAM" id="SSF48371">
    <property type="entry name" value="ARM repeat"/>
    <property type="match status" value="2"/>
</dbReference>
<dbReference type="FunCoup" id="A0A067QFQ2">
    <property type="interactions" value="506"/>
</dbReference>
<dbReference type="GO" id="GO:0030688">
    <property type="term" value="C:preribosome, small subunit precursor"/>
    <property type="evidence" value="ECO:0007669"/>
    <property type="project" value="TreeGrafter"/>
</dbReference>
<sequence length="808" mass="89091">MPRENRKRGKKHKKPVEEPIYSKREPEAVVAPEQTQHSGPSWIVSAPKPEGEEFNPEAPFGYVDADVKAYFRTVDLQIREWQESAPGAEYAREGEAEDGDGDPNEERRMFFVAALTEMSGKERQLATDPDCSSILERMAYSMDDFVRRVFVDSLVGSYEQLVKHRFASHVCQTLFTVAADTVSRETRGIVPPVTDSPDKGELHTLTELVLDICDELLPSLSTLVANPFASHVLRALLLLLSPSSSITPTSSAVRSKKSAAWKTKQGPMKSLFVPDGEKESNQNQRKVNTPKEFAEAAGKIVMTINNELGENEVRALGADKVASPVLQILLEIESKMGWSDKPGSLMDKVLVGMVTSYHASPTTPPQPSDYLLTLLRDPTASHLLETLLTHSPQPIFNLIFSAYFINAPSYDIKRLAVHPVANFVVAKAVGRAGAEDLGEVCRILEEVGGKVVKTGRIGVFKAMVERAETLGAKGKEVNELISSAFGLETDEDRKILVPCALRLKPLSEYQALLAAQGDEREGDEVHKQQDSMKKRGRRGVVPDEAPMEPKVQGALLLQSMLRLPDPHYQLVLSSIQSLSIEALLSICHHPISSRILDALLDSPTIPSIAKRKFIMSFIGHFHVLADDRIGSRVAERCWAGADPYVKEKIGKSLIAHDQFLAASYYGKYFARKLNLSLLQRRPEEWKALQSANNDRGTVNVAQRPGTKPVNSTLVTHERKEETSVLQVPSQGKAKSKGKRKHDGDEIDELFEAKLGKKVKRSALEGAAGKDLEEAHTNKGMEMDKGLSDVLGAIRSAPAGEKAKKKRTK</sequence>
<dbReference type="GO" id="GO:0000056">
    <property type="term" value="P:ribosomal small subunit export from nucleus"/>
    <property type="evidence" value="ECO:0007669"/>
    <property type="project" value="TreeGrafter"/>
</dbReference>
<evidence type="ECO:0000313" key="6">
    <source>
        <dbReference type="EMBL" id="KDQ64985.1"/>
    </source>
</evidence>
<dbReference type="Gene3D" id="1.25.10.10">
    <property type="entry name" value="Leucine-rich Repeat Variant"/>
    <property type="match status" value="3"/>
</dbReference>
<dbReference type="InterPro" id="IPR016024">
    <property type="entry name" value="ARM-type_fold"/>
</dbReference>
<dbReference type="GO" id="GO:0003723">
    <property type="term" value="F:RNA binding"/>
    <property type="evidence" value="ECO:0007669"/>
    <property type="project" value="InterPro"/>
</dbReference>
<dbReference type="InterPro" id="IPR040000">
    <property type="entry name" value="NOP9"/>
</dbReference>
<feature type="region of interest" description="Disordered" evidence="5">
    <location>
        <begin position="789"/>
        <end position="808"/>
    </location>
</feature>
<dbReference type="GO" id="GO:0000472">
    <property type="term" value="P:endonucleolytic cleavage to generate mature 5'-end of SSU-rRNA from (SSU-rRNA, 5.8S rRNA, LSU-rRNA)"/>
    <property type="evidence" value="ECO:0007669"/>
    <property type="project" value="TreeGrafter"/>
</dbReference>
<feature type="compositionally biased region" description="Basic residues" evidence="5">
    <location>
        <begin position="1"/>
        <end position="14"/>
    </location>
</feature>
<evidence type="ECO:0000256" key="3">
    <source>
        <dbReference type="ARBA" id="ARBA00030932"/>
    </source>
</evidence>
<dbReference type="AlphaFoldDB" id="A0A067QFQ2"/>
<dbReference type="GO" id="GO:0005730">
    <property type="term" value="C:nucleolus"/>
    <property type="evidence" value="ECO:0007669"/>
    <property type="project" value="TreeGrafter"/>
</dbReference>
<keyword evidence="7" id="KW-1185">Reference proteome</keyword>
<dbReference type="Proteomes" id="UP000027265">
    <property type="component" value="Unassembled WGS sequence"/>
</dbReference>
<dbReference type="PANTHER" id="PTHR13102:SF0">
    <property type="entry name" value="NUCLEOLAR PROTEIN 9"/>
    <property type="match status" value="1"/>
</dbReference>
<name>A0A067QFQ2_9AGAM</name>
<feature type="region of interest" description="Disordered" evidence="5">
    <location>
        <begin position="517"/>
        <end position="544"/>
    </location>
</feature>
<evidence type="ECO:0000256" key="5">
    <source>
        <dbReference type="SAM" id="MobiDB-lite"/>
    </source>
</evidence>
<dbReference type="InParanoid" id="A0A067QFQ2"/>